<evidence type="ECO:0000259" key="12">
    <source>
        <dbReference type="PROSITE" id="PS50113"/>
    </source>
</evidence>
<dbReference type="NCBIfam" id="TIGR00229">
    <property type="entry name" value="sensory_box"/>
    <property type="match status" value="1"/>
</dbReference>
<sequence>MIKDIMEKNPKTLNPENTIIEAARLFLKYDVDGIPVVDSGKKILGFITKRHIIEAFVNRLHHDTPVKDIMITKVVTINENYSVEKAWDCHVKTMPVLNNDGKVVGLLTRTNLVKGYYRDLQEVKRLNRELNAIIESSYDGFYITDGKAITLRINSAYQRITGIKPEEVIGRSMKELVKKGVYSQSVTLLVLEKRKPVTIMHDIKTGKRVLITGNPVFNEKGEIVRVVTNVRDITELINLKKQLEETRELTERYQLELQELRNRQINFDNIVARSLEMKRILEIASRVAEVDTTVLITGESGVGKEVIARGIHMASKRREGPFIKVNCAAIPENLLESELFGYEKGAFTGANREGKPGMFELADKGTIFLDEIGELPLHLQPKLLRVIQDKELIRVGGADPVKLDVRIIAATNKNLEEMAKKGEFREDLFYRLNVVPINILPLRERKDDIPPLIIHFVNKFNGKYGLNKKISSKAVDYLIDYSWPGNVRELENVIERLIVLTKDDIIEPENLPASIRGSDSKIGVSYLQGDSVSLKEAVEGVEKNLIAAALRKYGTTRKAARALNVNQSTIVRKAKKYGISVK</sequence>
<dbReference type="Gene3D" id="1.10.10.60">
    <property type="entry name" value="Homeodomain-like"/>
    <property type="match status" value="1"/>
</dbReference>
<dbReference type="InterPro" id="IPR030828">
    <property type="entry name" value="HTH_TyrR"/>
</dbReference>
<dbReference type="InterPro" id="IPR058031">
    <property type="entry name" value="AAA_lid_NorR"/>
</dbReference>
<dbReference type="SMART" id="SM00116">
    <property type="entry name" value="CBS"/>
    <property type="match status" value="2"/>
</dbReference>
<dbReference type="InterPro" id="IPR025943">
    <property type="entry name" value="Sigma_54_int_dom_ATP-bd_2"/>
</dbReference>
<reference evidence="14" key="1">
    <citation type="submission" date="2020-07" db="EMBL/GenBank/DDBJ databases">
        <title>Koleobacter methoxysyntrophicus gen. nov., sp. nov., a novel anaerobic bacterium isolated from deep subsurface oil field and proposal of Koleobacterales ord. nov. in the phylum Firmicutes.</title>
        <authorList>
            <person name="Sakamoto S."/>
            <person name="Tamaki H."/>
        </authorList>
    </citation>
    <scope>NUCLEOTIDE SEQUENCE</scope>
    <source>
        <strain evidence="14">NRmbB1</strain>
    </source>
</reference>
<dbReference type="InterPro" id="IPR035965">
    <property type="entry name" value="PAS-like_dom_sf"/>
</dbReference>
<dbReference type="AlphaFoldDB" id="A0A8A0RMA8"/>
<dbReference type="SUPFAM" id="SSF52540">
    <property type="entry name" value="P-loop containing nucleoside triphosphate hydrolases"/>
    <property type="match status" value="1"/>
</dbReference>
<dbReference type="SUPFAM" id="SSF46689">
    <property type="entry name" value="Homeodomain-like"/>
    <property type="match status" value="1"/>
</dbReference>
<feature type="coiled-coil region" evidence="9">
    <location>
        <begin position="236"/>
        <end position="263"/>
    </location>
</feature>
<dbReference type="InterPro" id="IPR027417">
    <property type="entry name" value="P-loop_NTPase"/>
</dbReference>
<evidence type="ECO:0000256" key="1">
    <source>
        <dbReference type="ARBA" id="ARBA00022741"/>
    </source>
</evidence>
<dbReference type="InterPro" id="IPR000014">
    <property type="entry name" value="PAS"/>
</dbReference>
<dbReference type="PROSITE" id="PS50113">
    <property type="entry name" value="PAC"/>
    <property type="match status" value="1"/>
</dbReference>
<dbReference type="Pfam" id="PF00571">
    <property type="entry name" value="CBS"/>
    <property type="match status" value="2"/>
</dbReference>
<dbReference type="GO" id="GO:0005524">
    <property type="term" value="F:ATP binding"/>
    <property type="evidence" value="ECO:0007669"/>
    <property type="project" value="UniProtKB-KW"/>
</dbReference>
<feature type="domain" description="PAS" evidence="11">
    <location>
        <begin position="126"/>
        <end position="177"/>
    </location>
</feature>
<dbReference type="PROSITE" id="PS00676">
    <property type="entry name" value="SIGMA54_INTERACT_2"/>
    <property type="match status" value="1"/>
</dbReference>
<dbReference type="Pfam" id="PF18024">
    <property type="entry name" value="HTH_50"/>
    <property type="match status" value="1"/>
</dbReference>
<dbReference type="PROSITE" id="PS00688">
    <property type="entry name" value="SIGMA54_INTERACT_3"/>
    <property type="match status" value="1"/>
</dbReference>
<dbReference type="CDD" id="cd00130">
    <property type="entry name" value="PAS"/>
    <property type="match status" value="1"/>
</dbReference>
<dbReference type="InterPro" id="IPR025944">
    <property type="entry name" value="Sigma_54_int_dom_CS"/>
</dbReference>
<evidence type="ECO:0000256" key="6">
    <source>
        <dbReference type="ARBA" id="ARBA00023163"/>
    </source>
</evidence>
<organism evidence="14 15">
    <name type="scientific">Koleobacter methoxysyntrophicus</name>
    <dbReference type="NCBI Taxonomy" id="2751313"/>
    <lineage>
        <taxon>Bacteria</taxon>
        <taxon>Bacillati</taxon>
        <taxon>Bacillota</taxon>
        <taxon>Clostridia</taxon>
        <taxon>Koleobacterales</taxon>
        <taxon>Koleobacteraceae</taxon>
        <taxon>Koleobacter</taxon>
    </lineage>
</organism>
<dbReference type="PROSITE" id="PS50112">
    <property type="entry name" value="PAS"/>
    <property type="match status" value="1"/>
</dbReference>
<name>A0A8A0RMA8_9FIRM</name>
<evidence type="ECO:0000313" key="15">
    <source>
        <dbReference type="Proteomes" id="UP000662904"/>
    </source>
</evidence>
<keyword evidence="1" id="KW-0547">Nucleotide-binding</keyword>
<evidence type="ECO:0000256" key="4">
    <source>
        <dbReference type="ARBA" id="ARBA00023015"/>
    </source>
</evidence>
<dbReference type="SMART" id="SM00382">
    <property type="entry name" value="AAA"/>
    <property type="match status" value="1"/>
</dbReference>
<dbReference type="SUPFAM" id="SSF55785">
    <property type="entry name" value="PYP-like sensor domain (PAS domain)"/>
    <property type="match status" value="1"/>
</dbReference>
<dbReference type="PROSITE" id="PS00675">
    <property type="entry name" value="SIGMA54_INTERACT_1"/>
    <property type="match status" value="1"/>
</dbReference>
<dbReference type="InterPro" id="IPR002078">
    <property type="entry name" value="Sigma_54_int"/>
</dbReference>
<dbReference type="RefSeq" id="WP_206708552.1">
    <property type="nucleotide sequence ID" value="NZ_CP059066.1"/>
</dbReference>
<dbReference type="PANTHER" id="PTHR32071">
    <property type="entry name" value="TRANSCRIPTIONAL REGULATORY PROTEIN"/>
    <property type="match status" value="1"/>
</dbReference>
<keyword evidence="8" id="KW-0129">CBS domain</keyword>
<dbReference type="InterPro" id="IPR003593">
    <property type="entry name" value="AAA+_ATPase"/>
</dbReference>
<protein>
    <recommendedName>
        <fullName evidence="7">HTH-type transcriptional regulatory protein TyrR</fullName>
    </recommendedName>
</protein>
<dbReference type="Gene3D" id="3.40.50.300">
    <property type="entry name" value="P-loop containing nucleotide triphosphate hydrolases"/>
    <property type="match status" value="1"/>
</dbReference>
<dbReference type="Gene3D" id="3.30.450.20">
    <property type="entry name" value="PAS domain"/>
    <property type="match status" value="1"/>
</dbReference>
<dbReference type="SMART" id="SM00091">
    <property type="entry name" value="PAS"/>
    <property type="match status" value="1"/>
</dbReference>
<evidence type="ECO:0000256" key="5">
    <source>
        <dbReference type="ARBA" id="ARBA00023125"/>
    </source>
</evidence>
<dbReference type="FunFam" id="3.40.50.300:FF:000006">
    <property type="entry name" value="DNA-binding transcriptional regulator NtrC"/>
    <property type="match status" value="1"/>
</dbReference>
<evidence type="ECO:0000256" key="7">
    <source>
        <dbReference type="ARBA" id="ARBA00029500"/>
    </source>
</evidence>
<dbReference type="Pfam" id="PF00989">
    <property type="entry name" value="PAS"/>
    <property type="match status" value="1"/>
</dbReference>
<keyword evidence="9" id="KW-0175">Coiled coil</keyword>
<dbReference type="SUPFAM" id="SSF54631">
    <property type="entry name" value="CBS-domain pair"/>
    <property type="match status" value="1"/>
</dbReference>
<dbReference type="InterPro" id="IPR009057">
    <property type="entry name" value="Homeodomain-like_sf"/>
</dbReference>
<keyword evidence="3" id="KW-0067">ATP-binding</keyword>
<evidence type="ECO:0000256" key="8">
    <source>
        <dbReference type="PROSITE-ProRule" id="PRU00703"/>
    </source>
</evidence>
<dbReference type="InterPro" id="IPR000700">
    <property type="entry name" value="PAS-assoc_C"/>
</dbReference>
<dbReference type="EMBL" id="CP059066">
    <property type="protein sequence ID" value="QSQ08336.1"/>
    <property type="molecule type" value="Genomic_DNA"/>
</dbReference>
<dbReference type="CDD" id="cd00009">
    <property type="entry name" value="AAA"/>
    <property type="match status" value="1"/>
</dbReference>
<evidence type="ECO:0000313" key="14">
    <source>
        <dbReference type="EMBL" id="QSQ08336.1"/>
    </source>
</evidence>
<dbReference type="GO" id="GO:0003677">
    <property type="term" value="F:DNA binding"/>
    <property type="evidence" value="ECO:0007669"/>
    <property type="project" value="UniProtKB-KW"/>
</dbReference>
<dbReference type="Pfam" id="PF00158">
    <property type="entry name" value="Sigma54_activat"/>
    <property type="match status" value="1"/>
</dbReference>
<keyword evidence="4" id="KW-0805">Transcription regulation</keyword>
<proteinExistence type="predicted"/>
<dbReference type="CDD" id="cd02205">
    <property type="entry name" value="CBS_pair_SF"/>
    <property type="match status" value="1"/>
</dbReference>
<gene>
    <name evidence="14" type="primary">atoC_4</name>
    <name evidence="14" type="ORF">H0A61_00658</name>
</gene>
<dbReference type="GO" id="GO:0006355">
    <property type="term" value="P:regulation of DNA-templated transcription"/>
    <property type="evidence" value="ECO:0007669"/>
    <property type="project" value="InterPro"/>
</dbReference>
<keyword evidence="2" id="KW-0058">Aromatic hydrocarbons catabolism</keyword>
<evidence type="ECO:0000256" key="2">
    <source>
        <dbReference type="ARBA" id="ARBA00022797"/>
    </source>
</evidence>
<dbReference type="Pfam" id="PF25601">
    <property type="entry name" value="AAA_lid_14"/>
    <property type="match status" value="1"/>
</dbReference>
<dbReference type="KEGG" id="kme:H0A61_00658"/>
<keyword evidence="6" id="KW-0804">Transcription</keyword>
<dbReference type="PROSITE" id="PS50045">
    <property type="entry name" value="SIGMA54_INTERACT_4"/>
    <property type="match status" value="1"/>
</dbReference>
<evidence type="ECO:0000259" key="11">
    <source>
        <dbReference type="PROSITE" id="PS50112"/>
    </source>
</evidence>
<dbReference type="Gene3D" id="3.10.580.10">
    <property type="entry name" value="CBS-domain"/>
    <property type="match status" value="1"/>
</dbReference>
<dbReference type="PROSITE" id="PS51371">
    <property type="entry name" value="CBS"/>
    <property type="match status" value="1"/>
</dbReference>
<dbReference type="InterPro" id="IPR025662">
    <property type="entry name" value="Sigma_54_int_dom_ATP-bd_1"/>
</dbReference>
<dbReference type="Proteomes" id="UP000662904">
    <property type="component" value="Chromosome"/>
</dbReference>
<evidence type="ECO:0000259" key="13">
    <source>
        <dbReference type="PROSITE" id="PS51371"/>
    </source>
</evidence>
<feature type="domain" description="PAC" evidence="12">
    <location>
        <begin position="193"/>
        <end position="245"/>
    </location>
</feature>
<evidence type="ECO:0000256" key="3">
    <source>
        <dbReference type="ARBA" id="ARBA00022840"/>
    </source>
</evidence>
<feature type="domain" description="Sigma-54 factor interaction" evidence="10">
    <location>
        <begin position="270"/>
        <end position="499"/>
    </location>
</feature>
<dbReference type="InterPro" id="IPR000644">
    <property type="entry name" value="CBS_dom"/>
</dbReference>
<keyword evidence="15" id="KW-1185">Reference proteome</keyword>
<feature type="domain" description="CBS" evidence="13">
    <location>
        <begin position="6"/>
        <end position="64"/>
    </location>
</feature>
<dbReference type="Gene3D" id="1.10.8.60">
    <property type="match status" value="1"/>
</dbReference>
<accession>A0A8A0RMA8</accession>
<dbReference type="PANTHER" id="PTHR32071:SF57">
    <property type="entry name" value="C4-DICARBOXYLATE TRANSPORT TRANSCRIPTIONAL REGULATORY PROTEIN DCTD"/>
    <property type="match status" value="1"/>
</dbReference>
<keyword evidence="5" id="KW-0238">DNA-binding</keyword>
<evidence type="ECO:0000259" key="10">
    <source>
        <dbReference type="PROSITE" id="PS50045"/>
    </source>
</evidence>
<dbReference type="InterPro" id="IPR046342">
    <property type="entry name" value="CBS_dom_sf"/>
</dbReference>
<evidence type="ECO:0000256" key="9">
    <source>
        <dbReference type="SAM" id="Coils"/>
    </source>
</evidence>
<dbReference type="InterPro" id="IPR013767">
    <property type="entry name" value="PAS_fold"/>
</dbReference>